<sequence>MTERDTSLYYEDLEVGMVLTSPARTVTETDLVTFCMLSGDWNPIHSDEEFSRASHFGRRVVHGVFGIALLTGLMDRAGWFATSAIAMLGLQEWQFPRPIFVGDTLHCRLEITELRLTSTGDRAVVGRRFVLVNQDDETVQDGRMPMLVRLRGETE</sequence>
<protein>
    <submittedName>
        <fullName evidence="3">Acyl dehydratase</fullName>
    </submittedName>
</protein>
<dbReference type="InterPro" id="IPR029069">
    <property type="entry name" value="HotDog_dom_sf"/>
</dbReference>
<feature type="domain" description="MaoC-like" evidence="2">
    <location>
        <begin position="18"/>
        <end position="115"/>
    </location>
</feature>
<dbReference type="PANTHER" id="PTHR43664">
    <property type="entry name" value="MONOAMINE OXIDASE-RELATED"/>
    <property type="match status" value="1"/>
</dbReference>
<accession>A0ABS4VMP8</accession>
<dbReference type="Pfam" id="PF01575">
    <property type="entry name" value="MaoC_dehydratas"/>
    <property type="match status" value="1"/>
</dbReference>
<dbReference type="EMBL" id="JAGINU010000001">
    <property type="protein sequence ID" value="MBP2365051.1"/>
    <property type="molecule type" value="Genomic_DNA"/>
</dbReference>
<comment type="caution">
    <text evidence="3">The sequence shown here is derived from an EMBL/GenBank/DDBJ whole genome shotgun (WGS) entry which is preliminary data.</text>
</comment>
<dbReference type="InterPro" id="IPR052342">
    <property type="entry name" value="MCH/BMMD"/>
</dbReference>
<dbReference type="PANTHER" id="PTHR43664:SF1">
    <property type="entry name" value="BETA-METHYLMALYL-COA DEHYDRATASE"/>
    <property type="match status" value="1"/>
</dbReference>
<reference evidence="3 4" key="1">
    <citation type="submission" date="2021-03" db="EMBL/GenBank/DDBJ databases">
        <title>Sequencing the genomes of 1000 actinobacteria strains.</title>
        <authorList>
            <person name="Klenk H.-P."/>
        </authorList>
    </citation>
    <scope>NUCLEOTIDE SEQUENCE [LARGE SCALE GENOMIC DNA]</scope>
    <source>
        <strain evidence="3 4">DSM 45256</strain>
    </source>
</reference>
<dbReference type="Proteomes" id="UP001519295">
    <property type="component" value="Unassembled WGS sequence"/>
</dbReference>
<evidence type="ECO:0000259" key="2">
    <source>
        <dbReference type="Pfam" id="PF01575"/>
    </source>
</evidence>
<dbReference type="Gene3D" id="3.10.129.10">
    <property type="entry name" value="Hotdog Thioesterase"/>
    <property type="match status" value="1"/>
</dbReference>
<comment type="similarity">
    <text evidence="1">Belongs to the enoyl-CoA hydratase/isomerase family.</text>
</comment>
<keyword evidence="4" id="KW-1185">Reference proteome</keyword>
<evidence type="ECO:0000313" key="4">
    <source>
        <dbReference type="Proteomes" id="UP001519295"/>
    </source>
</evidence>
<proteinExistence type="inferred from homology"/>
<dbReference type="RefSeq" id="WP_210025020.1">
    <property type="nucleotide sequence ID" value="NZ_JAGINU010000001.1"/>
</dbReference>
<dbReference type="SUPFAM" id="SSF54637">
    <property type="entry name" value="Thioesterase/thiol ester dehydrase-isomerase"/>
    <property type="match status" value="1"/>
</dbReference>
<evidence type="ECO:0000313" key="3">
    <source>
        <dbReference type="EMBL" id="MBP2365051.1"/>
    </source>
</evidence>
<name>A0ABS4VMP8_9PSEU</name>
<gene>
    <name evidence="3" type="ORF">JOF36_000747</name>
</gene>
<organism evidence="3 4">
    <name type="scientific">Pseudonocardia parietis</name>
    <dbReference type="NCBI Taxonomy" id="570936"/>
    <lineage>
        <taxon>Bacteria</taxon>
        <taxon>Bacillati</taxon>
        <taxon>Actinomycetota</taxon>
        <taxon>Actinomycetes</taxon>
        <taxon>Pseudonocardiales</taxon>
        <taxon>Pseudonocardiaceae</taxon>
        <taxon>Pseudonocardia</taxon>
    </lineage>
</organism>
<evidence type="ECO:0000256" key="1">
    <source>
        <dbReference type="ARBA" id="ARBA00005254"/>
    </source>
</evidence>
<dbReference type="InterPro" id="IPR002539">
    <property type="entry name" value="MaoC-like_dom"/>
</dbReference>